<feature type="domain" description="Multidrug resistance protein MdtA-like barrel-sandwich hybrid" evidence="4">
    <location>
        <begin position="73"/>
        <end position="194"/>
    </location>
</feature>
<keyword evidence="3" id="KW-0813">Transport</keyword>
<name>A0A7W6EPH3_9BACT</name>
<protein>
    <submittedName>
        <fullName evidence="7">RND family efflux transporter MFP subunit</fullName>
    </submittedName>
</protein>
<evidence type="ECO:0000259" key="4">
    <source>
        <dbReference type="Pfam" id="PF25917"/>
    </source>
</evidence>
<dbReference type="Gene3D" id="2.40.50.100">
    <property type="match status" value="2"/>
</dbReference>
<dbReference type="PANTHER" id="PTHR30469:SF15">
    <property type="entry name" value="HLYD FAMILY OF SECRETION PROTEINS"/>
    <property type="match status" value="1"/>
</dbReference>
<dbReference type="InterPro" id="IPR006143">
    <property type="entry name" value="RND_pump_MFP"/>
</dbReference>
<dbReference type="GO" id="GO:0015562">
    <property type="term" value="F:efflux transmembrane transporter activity"/>
    <property type="evidence" value="ECO:0007669"/>
    <property type="project" value="TreeGrafter"/>
</dbReference>
<dbReference type="Gene3D" id="2.40.30.170">
    <property type="match status" value="1"/>
</dbReference>
<evidence type="ECO:0000256" key="2">
    <source>
        <dbReference type="ARBA" id="ARBA00009477"/>
    </source>
</evidence>
<dbReference type="SUPFAM" id="SSF111369">
    <property type="entry name" value="HlyD-like secretion proteins"/>
    <property type="match status" value="1"/>
</dbReference>
<dbReference type="Gene3D" id="2.40.420.20">
    <property type="match status" value="1"/>
</dbReference>
<feature type="domain" description="Multidrug resistance protein MdtA-like C-terminal permuted SH3" evidence="6">
    <location>
        <begin position="285"/>
        <end position="342"/>
    </location>
</feature>
<evidence type="ECO:0000256" key="3">
    <source>
        <dbReference type="ARBA" id="ARBA00022448"/>
    </source>
</evidence>
<keyword evidence="8" id="KW-1185">Reference proteome</keyword>
<dbReference type="InterPro" id="IPR058627">
    <property type="entry name" value="MdtA-like_C"/>
</dbReference>
<evidence type="ECO:0000313" key="8">
    <source>
        <dbReference type="Proteomes" id="UP000541352"/>
    </source>
</evidence>
<accession>A0A7W6EPH3</accession>
<dbReference type="InterPro" id="IPR058792">
    <property type="entry name" value="Beta-barrel_RND_2"/>
</dbReference>
<evidence type="ECO:0000259" key="5">
    <source>
        <dbReference type="Pfam" id="PF25954"/>
    </source>
</evidence>
<evidence type="ECO:0000259" key="6">
    <source>
        <dbReference type="Pfam" id="PF25967"/>
    </source>
</evidence>
<dbReference type="AlphaFoldDB" id="A0A7W6EPH3"/>
<dbReference type="Pfam" id="PF25954">
    <property type="entry name" value="Beta-barrel_RND_2"/>
    <property type="match status" value="1"/>
</dbReference>
<reference evidence="7 8" key="1">
    <citation type="submission" date="2020-08" db="EMBL/GenBank/DDBJ databases">
        <title>Genomic Encyclopedia of Type Strains, Phase IV (KMG-IV): sequencing the most valuable type-strain genomes for metagenomic binning, comparative biology and taxonomic classification.</title>
        <authorList>
            <person name="Goeker M."/>
        </authorList>
    </citation>
    <scope>NUCLEOTIDE SEQUENCE [LARGE SCALE GENOMIC DNA]</scope>
    <source>
        <strain evidence="7 8">DSM 17976</strain>
    </source>
</reference>
<dbReference type="NCBIfam" id="TIGR01730">
    <property type="entry name" value="RND_mfp"/>
    <property type="match status" value="1"/>
</dbReference>
<dbReference type="PANTHER" id="PTHR30469">
    <property type="entry name" value="MULTIDRUG RESISTANCE PROTEIN MDTA"/>
    <property type="match status" value="1"/>
</dbReference>
<gene>
    <name evidence="7" type="ORF">FHS57_001340</name>
</gene>
<dbReference type="InterPro" id="IPR058625">
    <property type="entry name" value="MdtA-like_BSH"/>
</dbReference>
<feature type="domain" description="CusB-like beta-barrel" evidence="5">
    <location>
        <begin position="205"/>
        <end position="276"/>
    </location>
</feature>
<dbReference type="RefSeq" id="WP_183972073.1">
    <property type="nucleotide sequence ID" value="NZ_JACIBY010000002.1"/>
</dbReference>
<dbReference type="GO" id="GO:1990281">
    <property type="term" value="C:efflux pump complex"/>
    <property type="evidence" value="ECO:0007669"/>
    <property type="project" value="TreeGrafter"/>
</dbReference>
<evidence type="ECO:0000256" key="1">
    <source>
        <dbReference type="ARBA" id="ARBA00004196"/>
    </source>
</evidence>
<sequence>MNSLYNTFRLISSSLLLSLLLIGCNKKDETQQKTAETDEVLVPVSLTKVDQATRSESIVASGLVASSEEARLSFKIGGIIQKVYVTEGQKVSKGQLLASLNTTEIDAQVNQAKYGVEKSERDFKRVENMLKDTAATLEQMQNVTTALDIAKQNLQIAQFNRSYAQIISPIDGAVVKKMGNEGELTGPGTPIFYITSNRQGDWVVRVGVSDKDWARLKVGDKANVQLDAYPTEAFEGRITKLAPAADPMNKLYDIEVRIAPKGKRLATGLFAKVELKPVQSRTYTVVPLEAIVEGNGKEAFIYVLDETRKKVKRLPVQIGFVDGDKVLITNGLEGISEVITSGSAFLTESSTVIVK</sequence>
<organism evidence="7 8">
    <name type="scientific">Runella defluvii</name>
    <dbReference type="NCBI Taxonomy" id="370973"/>
    <lineage>
        <taxon>Bacteria</taxon>
        <taxon>Pseudomonadati</taxon>
        <taxon>Bacteroidota</taxon>
        <taxon>Cytophagia</taxon>
        <taxon>Cytophagales</taxon>
        <taxon>Spirosomataceae</taxon>
        <taxon>Runella</taxon>
    </lineage>
</organism>
<dbReference type="Pfam" id="PF25917">
    <property type="entry name" value="BSH_RND"/>
    <property type="match status" value="1"/>
</dbReference>
<comment type="subcellular location">
    <subcellularLocation>
        <location evidence="1">Cell envelope</location>
    </subcellularLocation>
</comment>
<comment type="caution">
    <text evidence="7">The sequence shown here is derived from an EMBL/GenBank/DDBJ whole genome shotgun (WGS) entry which is preliminary data.</text>
</comment>
<evidence type="ECO:0000313" key="7">
    <source>
        <dbReference type="EMBL" id="MBB3837346.1"/>
    </source>
</evidence>
<dbReference type="EMBL" id="JACIBY010000002">
    <property type="protein sequence ID" value="MBB3837346.1"/>
    <property type="molecule type" value="Genomic_DNA"/>
</dbReference>
<proteinExistence type="inferred from homology"/>
<dbReference type="Proteomes" id="UP000541352">
    <property type="component" value="Unassembled WGS sequence"/>
</dbReference>
<comment type="similarity">
    <text evidence="2">Belongs to the membrane fusion protein (MFP) (TC 8.A.1) family.</text>
</comment>
<dbReference type="Pfam" id="PF25967">
    <property type="entry name" value="RND-MFP_C"/>
    <property type="match status" value="1"/>
</dbReference>